<evidence type="ECO:0000256" key="2">
    <source>
        <dbReference type="SAM" id="SignalP"/>
    </source>
</evidence>
<dbReference type="OrthoDB" id="7250553at2"/>
<evidence type="ECO:0000313" key="3">
    <source>
        <dbReference type="EMBL" id="AVO46318.1"/>
    </source>
</evidence>
<evidence type="ECO:0008006" key="5">
    <source>
        <dbReference type="Google" id="ProtNLM"/>
    </source>
</evidence>
<accession>A0A2S0NDT9</accession>
<feature type="signal peptide" evidence="2">
    <location>
        <begin position="1"/>
        <end position="23"/>
    </location>
</feature>
<dbReference type="Gene3D" id="3.40.190.150">
    <property type="entry name" value="Bordetella uptake gene, domain 1"/>
    <property type="match status" value="1"/>
</dbReference>
<dbReference type="Proteomes" id="UP000237889">
    <property type="component" value="Chromosome"/>
</dbReference>
<dbReference type="Pfam" id="PF03401">
    <property type="entry name" value="TctC"/>
    <property type="match status" value="1"/>
</dbReference>
<dbReference type="InterPro" id="IPR005064">
    <property type="entry name" value="BUG"/>
</dbReference>
<reference evidence="3 4" key="1">
    <citation type="submission" date="2018-03" db="EMBL/GenBank/DDBJ databases">
        <title>Genome sequencing of Phreatobacter sp.</title>
        <authorList>
            <person name="Kim S.-J."/>
            <person name="Heo J."/>
            <person name="Kwon S.-W."/>
        </authorList>
    </citation>
    <scope>NUCLEOTIDE SEQUENCE [LARGE SCALE GENOMIC DNA]</scope>
    <source>
        <strain evidence="3 4">S-12</strain>
    </source>
</reference>
<evidence type="ECO:0000256" key="1">
    <source>
        <dbReference type="ARBA" id="ARBA00006987"/>
    </source>
</evidence>
<dbReference type="KEGG" id="phr:C6569_15340"/>
<protein>
    <recommendedName>
        <fullName evidence="5">Tripartite tricarboxylate transporter substrate binding protein BugD</fullName>
    </recommendedName>
</protein>
<dbReference type="SUPFAM" id="SSF53850">
    <property type="entry name" value="Periplasmic binding protein-like II"/>
    <property type="match status" value="1"/>
</dbReference>
<dbReference type="InterPro" id="IPR042100">
    <property type="entry name" value="Bug_dom1"/>
</dbReference>
<evidence type="ECO:0000313" key="4">
    <source>
        <dbReference type="Proteomes" id="UP000237889"/>
    </source>
</evidence>
<keyword evidence="4" id="KW-1185">Reference proteome</keyword>
<dbReference type="PANTHER" id="PTHR42928">
    <property type="entry name" value="TRICARBOXYLATE-BINDING PROTEIN"/>
    <property type="match status" value="1"/>
</dbReference>
<proteinExistence type="inferred from homology"/>
<name>A0A2S0NDT9_9HYPH</name>
<dbReference type="AlphaFoldDB" id="A0A2S0NDT9"/>
<dbReference type="RefSeq" id="WP_106749659.1">
    <property type="nucleotide sequence ID" value="NZ_CP027668.1"/>
</dbReference>
<feature type="chain" id="PRO_5015763705" description="Tripartite tricarboxylate transporter substrate binding protein BugD" evidence="2">
    <location>
        <begin position="24"/>
        <end position="327"/>
    </location>
</feature>
<keyword evidence="2" id="KW-0732">Signal</keyword>
<sequence length="327" mass="33739">MNRRHLIAAGALAALAGIAPAAAQTYPTRPITMIIPFAAGGPTDVVGRIVAEAMSKSLGQTVVIENVAGAGGTTGSNRLTQLQPDGYSIMIGHTGTHAASVALYPNLRYNPVSDFAQIGLVNTNAILITAKKALPANTLAEFVTWLKANERTANNAHAGIGSVSHTTCLLLHATIGVRPQSVPYRGTGPAMNDLVAGQVDYLCDQVVNVAPQVRAGTIKAFAVAQASRNSALPDVPTTTEAGLPAYQVVVWNAMLAPKGTPEPIVARLNEALRAALADANVKARLAELGADLPADNLVTPAGLRSFLEAEIAKWTPVIKAAGVTAGN</sequence>
<organism evidence="3 4">
    <name type="scientific">Phreatobacter cathodiphilus</name>
    <dbReference type="NCBI Taxonomy" id="1868589"/>
    <lineage>
        <taxon>Bacteria</taxon>
        <taxon>Pseudomonadati</taxon>
        <taxon>Pseudomonadota</taxon>
        <taxon>Alphaproteobacteria</taxon>
        <taxon>Hyphomicrobiales</taxon>
        <taxon>Phreatobacteraceae</taxon>
        <taxon>Phreatobacter</taxon>
    </lineage>
</organism>
<dbReference type="PANTHER" id="PTHR42928:SF5">
    <property type="entry name" value="BLR1237 PROTEIN"/>
    <property type="match status" value="1"/>
</dbReference>
<dbReference type="Gene3D" id="3.40.190.10">
    <property type="entry name" value="Periplasmic binding protein-like II"/>
    <property type="match status" value="1"/>
</dbReference>
<gene>
    <name evidence="3" type="ORF">C6569_15340</name>
</gene>
<dbReference type="PIRSF" id="PIRSF017082">
    <property type="entry name" value="YflP"/>
    <property type="match status" value="1"/>
</dbReference>
<dbReference type="EMBL" id="CP027668">
    <property type="protein sequence ID" value="AVO46318.1"/>
    <property type="molecule type" value="Genomic_DNA"/>
</dbReference>
<comment type="similarity">
    <text evidence="1">Belongs to the UPF0065 (bug) family.</text>
</comment>